<evidence type="ECO:0000256" key="8">
    <source>
        <dbReference type="HAMAP-Rule" id="MF_01207"/>
    </source>
</evidence>
<evidence type="ECO:0000313" key="11">
    <source>
        <dbReference type="Proteomes" id="UP001156601"/>
    </source>
</evidence>
<evidence type="ECO:0000256" key="6">
    <source>
        <dbReference type="ARBA" id="ARBA00023004"/>
    </source>
</evidence>
<dbReference type="RefSeq" id="WP_284216237.1">
    <property type="nucleotide sequence ID" value="NZ_BSOT01000005.1"/>
</dbReference>
<keyword evidence="8" id="KW-0249">Electron transport</keyword>
<feature type="transmembrane region" description="Helical" evidence="8">
    <location>
        <begin position="156"/>
        <end position="173"/>
    </location>
</feature>
<name>A0AA37SXC7_9ALTE</name>
<comment type="subunit">
    <text evidence="8">Heterodimer of a catalytic subunit (MsrP) and a heme-binding subunit (MsrQ).</text>
</comment>
<keyword evidence="4 8" id="KW-0812">Transmembrane</keyword>
<comment type="caution">
    <text evidence="10">The sequence shown here is derived from an EMBL/GenBank/DDBJ whole genome shotgun (WGS) entry which is preliminary data.</text>
</comment>
<organism evidence="10 11">
    <name type="scientific">Agaribacter marinus</name>
    <dbReference type="NCBI Taxonomy" id="1431249"/>
    <lineage>
        <taxon>Bacteria</taxon>
        <taxon>Pseudomonadati</taxon>
        <taxon>Pseudomonadota</taxon>
        <taxon>Gammaproteobacteria</taxon>
        <taxon>Alteromonadales</taxon>
        <taxon>Alteromonadaceae</taxon>
        <taxon>Agaribacter</taxon>
    </lineage>
</organism>
<feature type="transmembrane region" description="Helical" evidence="8">
    <location>
        <begin position="57"/>
        <end position="75"/>
    </location>
</feature>
<dbReference type="GO" id="GO:0030091">
    <property type="term" value="P:protein repair"/>
    <property type="evidence" value="ECO:0007669"/>
    <property type="project" value="UniProtKB-UniRule"/>
</dbReference>
<dbReference type="GO" id="GO:0010181">
    <property type="term" value="F:FMN binding"/>
    <property type="evidence" value="ECO:0007669"/>
    <property type="project" value="UniProtKB-UniRule"/>
</dbReference>
<evidence type="ECO:0000256" key="5">
    <source>
        <dbReference type="ARBA" id="ARBA00022989"/>
    </source>
</evidence>
<feature type="transmembrane region" description="Helical" evidence="8">
    <location>
        <begin position="87"/>
        <end position="103"/>
    </location>
</feature>
<feature type="transmembrane region" description="Helical" evidence="8">
    <location>
        <begin position="179"/>
        <end position="197"/>
    </location>
</feature>
<comment type="subcellular location">
    <subcellularLocation>
        <location evidence="8">Cell membrane</location>
        <topology evidence="8">Multi-pass membrane protein</topology>
    </subcellularLocation>
    <subcellularLocation>
        <location evidence="1">Membrane</location>
        <topology evidence="1">Multi-pass membrane protein</topology>
    </subcellularLocation>
</comment>
<dbReference type="EMBL" id="BSOT01000005">
    <property type="protein sequence ID" value="GLR69930.1"/>
    <property type="molecule type" value="Genomic_DNA"/>
</dbReference>
<evidence type="ECO:0000256" key="2">
    <source>
        <dbReference type="ARBA" id="ARBA00022448"/>
    </source>
</evidence>
<dbReference type="PANTHER" id="PTHR36964">
    <property type="entry name" value="PROTEIN-METHIONINE-SULFOXIDE REDUCTASE HEME-BINDING SUBUNIT MSRQ"/>
    <property type="match status" value="1"/>
</dbReference>
<keyword evidence="7 8" id="KW-0472">Membrane</keyword>
<dbReference type="InterPro" id="IPR022837">
    <property type="entry name" value="MsrQ-like"/>
</dbReference>
<keyword evidence="2 8" id="KW-0813">Transport</keyword>
<dbReference type="AlphaFoldDB" id="A0AA37SXC7"/>
<accession>A0AA37SXC7</accession>
<comment type="similarity">
    <text evidence="8">Belongs to the MsrQ family.</text>
</comment>
<feature type="domain" description="Ferric oxidoreductase" evidence="9">
    <location>
        <begin position="61"/>
        <end position="167"/>
    </location>
</feature>
<dbReference type="PANTHER" id="PTHR36964:SF1">
    <property type="entry name" value="PROTEIN-METHIONINE-SULFOXIDE REDUCTASE HEME-BINDING SUBUNIT MSRQ"/>
    <property type="match status" value="1"/>
</dbReference>
<evidence type="ECO:0000313" key="10">
    <source>
        <dbReference type="EMBL" id="GLR69930.1"/>
    </source>
</evidence>
<feature type="transmembrane region" description="Helical" evidence="8">
    <location>
        <begin position="123"/>
        <end position="144"/>
    </location>
</feature>
<evidence type="ECO:0000256" key="7">
    <source>
        <dbReference type="ARBA" id="ARBA00023136"/>
    </source>
</evidence>
<comment type="cofactor">
    <cofactor evidence="8">
        <name>FMN</name>
        <dbReference type="ChEBI" id="CHEBI:58210"/>
    </cofactor>
    <text evidence="8">Binds 1 FMN per subunit.</text>
</comment>
<keyword evidence="3 8" id="KW-0349">Heme</keyword>
<evidence type="ECO:0000256" key="4">
    <source>
        <dbReference type="ARBA" id="ARBA00022692"/>
    </source>
</evidence>
<evidence type="ECO:0000256" key="3">
    <source>
        <dbReference type="ARBA" id="ARBA00022617"/>
    </source>
</evidence>
<feature type="transmembrane region" description="Helical" evidence="8">
    <location>
        <begin position="20"/>
        <end position="37"/>
    </location>
</feature>
<reference evidence="10" key="2">
    <citation type="submission" date="2023-01" db="EMBL/GenBank/DDBJ databases">
        <title>Draft genome sequence of Agaribacter marinus strain NBRC 110023.</title>
        <authorList>
            <person name="Sun Q."/>
            <person name="Mori K."/>
        </authorList>
    </citation>
    <scope>NUCLEOTIDE SEQUENCE</scope>
    <source>
        <strain evidence="10">NBRC 110023</strain>
    </source>
</reference>
<dbReference type="GO" id="GO:0005886">
    <property type="term" value="C:plasma membrane"/>
    <property type="evidence" value="ECO:0007669"/>
    <property type="project" value="UniProtKB-SubCell"/>
</dbReference>
<keyword evidence="8" id="KW-0288">FMN</keyword>
<sequence>MLKISKPIRVHKHVITVTRASTHVVAALWLIIVYVGALKGSIAGDPVQYLIEFSGKGAINLLLISLMISPIAKWLKFGQLLKFRRTTGVYSAIYALFHLYVFIRYELQFEWGLILSEIIERPYITVGFVALCMLCALMVTSPSRIKRMMSSHWQKLHNWVYPTSILTIIHFWWSLKSEWSEPLFYLVFLCILLAFRYKKFMPKTKR</sequence>
<proteinExistence type="inferred from homology"/>
<reference evidence="10" key="1">
    <citation type="journal article" date="2014" name="Int. J. Syst. Evol. Microbiol.">
        <title>Complete genome sequence of Corynebacterium casei LMG S-19264T (=DSM 44701T), isolated from a smear-ripened cheese.</title>
        <authorList>
            <consortium name="US DOE Joint Genome Institute (JGI-PGF)"/>
            <person name="Walter F."/>
            <person name="Albersmeier A."/>
            <person name="Kalinowski J."/>
            <person name="Ruckert C."/>
        </authorList>
    </citation>
    <scope>NUCLEOTIDE SEQUENCE</scope>
    <source>
        <strain evidence="10">NBRC 110023</strain>
    </source>
</reference>
<evidence type="ECO:0000256" key="1">
    <source>
        <dbReference type="ARBA" id="ARBA00004141"/>
    </source>
</evidence>
<comment type="cofactor">
    <cofactor evidence="8">
        <name>heme b</name>
        <dbReference type="ChEBI" id="CHEBI:60344"/>
    </cofactor>
    <text evidence="8">Binds 1 heme b (iron(II)-protoporphyrin IX) group per subunit.</text>
</comment>
<dbReference type="GO" id="GO:0020037">
    <property type="term" value="F:heme binding"/>
    <property type="evidence" value="ECO:0007669"/>
    <property type="project" value="UniProtKB-UniRule"/>
</dbReference>
<gene>
    <name evidence="8 10" type="primary">msrQ</name>
    <name evidence="10" type="ORF">GCM10007852_08380</name>
</gene>
<keyword evidence="5 8" id="KW-1133">Transmembrane helix</keyword>
<keyword evidence="8" id="KW-0285">Flavoprotein</keyword>
<dbReference type="GO" id="GO:0016679">
    <property type="term" value="F:oxidoreductase activity, acting on diphenols and related substances as donors"/>
    <property type="evidence" value="ECO:0007669"/>
    <property type="project" value="TreeGrafter"/>
</dbReference>
<comment type="function">
    <text evidence="8">Part of the MsrPQ system that repairs oxidized periplasmic proteins containing methionine sulfoxide residues (Met-O), using respiratory chain electrons. Thus protects these proteins from oxidative-stress damage caused by reactive species of oxygen and chlorine generated by the host defense mechanisms. MsrPQ is essential for the maintenance of envelope integrity under bleach stress, rescuing a wide series of structurally unrelated periplasmic proteins from methionine oxidation. MsrQ provides electrons for reduction to the reductase catalytic subunit MsrP, using the quinone pool of the respiratory chain.</text>
</comment>
<dbReference type="InterPro" id="IPR013130">
    <property type="entry name" value="Fe3_Rdtase_TM_dom"/>
</dbReference>
<dbReference type="GO" id="GO:0009055">
    <property type="term" value="F:electron transfer activity"/>
    <property type="evidence" value="ECO:0007669"/>
    <property type="project" value="UniProtKB-UniRule"/>
</dbReference>
<keyword evidence="6 8" id="KW-0408">Iron</keyword>
<keyword evidence="8" id="KW-1003">Cell membrane</keyword>
<dbReference type="HAMAP" id="MF_01207">
    <property type="entry name" value="MsrQ"/>
    <property type="match status" value="1"/>
</dbReference>
<keyword evidence="11" id="KW-1185">Reference proteome</keyword>
<dbReference type="GO" id="GO:0046872">
    <property type="term" value="F:metal ion binding"/>
    <property type="evidence" value="ECO:0007669"/>
    <property type="project" value="UniProtKB-KW"/>
</dbReference>
<evidence type="ECO:0000259" key="9">
    <source>
        <dbReference type="Pfam" id="PF01794"/>
    </source>
</evidence>
<protein>
    <recommendedName>
        <fullName evidence="8">Protein-methionine-sulfoxide reductase heme-binding subunit MsrQ</fullName>
    </recommendedName>
    <alternativeName>
        <fullName evidence="8">Flavocytochrome MsrQ</fullName>
    </alternativeName>
</protein>
<keyword evidence="8" id="KW-0479">Metal-binding</keyword>
<dbReference type="Pfam" id="PF01794">
    <property type="entry name" value="Ferric_reduct"/>
    <property type="match status" value="1"/>
</dbReference>
<dbReference type="Proteomes" id="UP001156601">
    <property type="component" value="Unassembled WGS sequence"/>
</dbReference>